<name>A0A0F9VG12_9ZZZZ</name>
<sequence>MRLALLGRYLCCLGFLQAQPALASLYHDYNSEPEDGALDPGSYLDRWNLPFIPVPKIITEPAVGTGLGLAMVFFHESDEQKAEKNDDKLVPENISLAGLAFTSNGSRGYGLAHLGFWRDDSIRYRGFLAYSDFNIDFYSFAGLPLSNGVGLNIRGPVVLQDLKLRVPGTPWFLGVKQLYRKVSLSLEDEIPLPNPALQQKVNDYLNRHLGEKGTTSGLGLVAEFDSRDSPIDPQRGFNYGAQYMRFDDALGSDYDYASYRIKGLNYWVLSPALDLGVRLQYDGISVNDDVLLPPYIPPSINLRGIPASRYQGNAVAVTEAELTWKVKPRWRLKGFVGTGRAADKFNELGEADAANSIGGGFRYMVAERYGFAMGVDVARGPEESAVYIQAGSTW</sequence>
<organism evidence="1">
    <name type="scientific">marine sediment metagenome</name>
    <dbReference type="NCBI Taxonomy" id="412755"/>
    <lineage>
        <taxon>unclassified sequences</taxon>
        <taxon>metagenomes</taxon>
        <taxon>ecological metagenomes</taxon>
    </lineage>
</organism>
<proteinExistence type="predicted"/>
<dbReference type="Gene3D" id="2.40.160.50">
    <property type="entry name" value="membrane protein fhac: a member of the omp85/tpsb transporter family"/>
    <property type="match status" value="1"/>
</dbReference>
<dbReference type="AlphaFoldDB" id="A0A0F9VG12"/>
<comment type="caution">
    <text evidence="1">The sequence shown here is derived from an EMBL/GenBank/DDBJ whole genome shotgun (WGS) entry which is preliminary data.</text>
</comment>
<gene>
    <name evidence="1" type="ORF">LCGC14_0089750</name>
</gene>
<evidence type="ECO:0008006" key="2">
    <source>
        <dbReference type="Google" id="ProtNLM"/>
    </source>
</evidence>
<evidence type="ECO:0000313" key="1">
    <source>
        <dbReference type="EMBL" id="KKO04081.1"/>
    </source>
</evidence>
<protein>
    <recommendedName>
        <fullName evidence="2">Bacterial surface antigen (D15) domain-containing protein</fullName>
    </recommendedName>
</protein>
<reference evidence="1" key="1">
    <citation type="journal article" date="2015" name="Nature">
        <title>Complex archaea that bridge the gap between prokaryotes and eukaryotes.</title>
        <authorList>
            <person name="Spang A."/>
            <person name="Saw J.H."/>
            <person name="Jorgensen S.L."/>
            <person name="Zaremba-Niedzwiedzka K."/>
            <person name="Martijn J."/>
            <person name="Lind A.E."/>
            <person name="van Eijk R."/>
            <person name="Schleper C."/>
            <person name="Guy L."/>
            <person name="Ettema T.J."/>
        </authorList>
    </citation>
    <scope>NUCLEOTIDE SEQUENCE</scope>
</reference>
<accession>A0A0F9VG12</accession>
<dbReference type="EMBL" id="LAZR01000024">
    <property type="protein sequence ID" value="KKO04081.1"/>
    <property type="molecule type" value="Genomic_DNA"/>
</dbReference>